<evidence type="ECO:0000313" key="1">
    <source>
        <dbReference type="EMBL" id="KAF5330128.1"/>
    </source>
</evidence>
<accession>A0A8H5BX44</accession>
<name>A0A8H5BX44_9AGAR</name>
<evidence type="ECO:0000313" key="2">
    <source>
        <dbReference type="Proteomes" id="UP000541558"/>
    </source>
</evidence>
<dbReference type="Proteomes" id="UP000541558">
    <property type="component" value="Unassembled WGS sequence"/>
</dbReference>
<dbReference type="AlphaFoldDB" id="A0A8H5BX44"/>
<dbReference type="EMBL" id="JAACJK010000116">
    <property type="protein sequence ID" value="KAF5330128.1"/>
    <property type="molecule type" value="Genomic_DNA"/>
</dbReference>
<organism evidence="1 2">
    <name type="scientific">Ephemerocybe angulata</name>
    <dbReference type="NCBI Taxonomy" id="980116"/>
    <lineage>
        <taxon>Eukaryota</taxon>
        <taxon>Fungi</taxon>
        <taxon>Dikarya</taxon>
        <taxon>Basidiomycota</taxon>
        <taxon>Agaricomycotina</taxon>
        <taxon>Agaricomycetes</taxon>
        <taxon>Agaricomycetidae</taxon>
        <taxon>Agaricales</taxon>
        <taxon>Agaricineae</taxon>
        <taxon>Psathyrellaceae</taxon>
        <taxon>Ephemerocybe</taxon>
    </lineage>
</organism>
<gene>
    <name evidence="1" type="ORF">D9611_010542</name>
</gene>
<reference evidence="1 2" key="1">
    <citation type="journal article" date="2020" name="ISME J.">
        <title>Uncovering the hidden diversity of litter-decomposition mechanisms in mushroom-forming fungi.</title>
        <authorList>
            <person name="Floudas D."/>
            <person name="Bentzer J."/>
            <person name="Ahren D."/>
            <person name="Johansson T."/>
            <person name="Persson P."/>
            <person name="Tunlid A."/>
        </authorList>
    </citation>
    <scope>NUCLEOTIDE SEQUENCE [LARGE SCALE GENOMIC DNA]</scope>
    <source>
        <strain evidence="1 2">CBS 175.51</strain>
    </source>
</reference>
<proteinExistence type="predicted"/>
<dbReference type="OrthoDB" id="2937383at2759"/>
<protein>
    <submittedName>
        <fullName evidence="1">Uncharacterized protein</fullName>
    </submittedName>
</protein>
<sequence>MRRGAGLQSPSYPLQLRYLAWCISLSLSFSLSLSLSRFFTPAVAMPHHVQDSHLYYANARFHHNAPRSLHRPTDNKDSFIRMKCLLKSQLAQAQIPNMPAGFPLHYVADGHGSAFLSEGPYEFQQEMPLSSYGEFKYTQTAVISFSDPFSAKRSGKDHGKYVWRVSLPTFEPTQFSDVRVVSAEVQVDMAVMRSPFGERIRQDPRIISKALATSLEYGLKINIAIADYHLTTHFRGVSCGTSSGDIIYIGTTNDGDQQILNILDRRGYHAKFASTPSRSCP</sequence>
<comment type="caution">
    <text evidence="1">The sequence shown here is derived from an EMBL/GenBank/DDBJ whole genome shotgun (WGS) entry which is preliminary data.</text>
</comment>
<keyword evidence="2" id="KW-1185">Reference proteome</keyword>